<dbReference type="PANTHER" id="PTHR31650:SF41">
    <property type="entry name" value="O-ACYLTRANSFERASE WSD1-LIKE ISOFORM X1"/>
    <property type="match status" value="1"/>
</dbReference>
<feature type="domain" description="O-acyltransferase WSD1-like N-terminal" evidence="11">
    <location>
        <begin position="64"/>
        <end position="167"/>
    </location>
</feature>
<sequence length="452" mass="50508">MAEEPLTPAGRLFLQAEVKQVIHCVIGLRNPIDVEVVKSEIRNSTMLQHPRFTSLMVRDRRGVEHWRATQIDMDKHVKVIEEAMGEGEDESAINSYLAQLSIDSDALSMEKPLWEIHLLVAHKCVIFRIHHALGDGISLMSMLLASCRKLNNPHALPTLAASASAAKSQTHRFDLWNLLVALWFCFVFALDFVLRCLWIRDSESAVSGGAGVQLWPRKIATATFSLQDMKTVKTAVNATINDVLFAVISSGLSRYLDYRAPNGLRDGVQLTGLVMVNLRKQPGLQELSNLMRSNPGARWGNKFGMILLPIYYHRSNTSDPLEYLKRAKAMIDRKKQSLEASFSYKIGDFVMSTLGPKFASLLNYRILCHTTFTISNVVGPQEEIMIGGNPVTFLRANNSALPHALILNMVSYAGRADMQVQVAKDIIPDPEFLAKCFEDALLEMKQQVTAKV</sequence>
<comment type="catalytic activity">
    <reaction evidence="9">
        <text>a long chain fatty alcohol + a fatty acyl-CoA = a long-chain alcohol wax ester + CoA</text>
        <dbReference type="Rhea" id="RHEA:38443"/>
        <dbReference type="ChEBI" id="CHEBI:17135"/>
        <dbReference type="ChEBI" id="CHEBI:57287"/>
        <dbReference type="ChEBI" id="CHEBI:77636"/>
        <dbReference type="ChEBI" id="CHEBI:235323"/>
        <dbReference type="EC" id="2.3.1.75"/>
    </reaction>
</comment>
<comment type="similarity">
    <text evidence="8">In the N-terminal section; belongs to the long-chain O-acyltransferase family.</text>
</comment>
<dbReference type="Pfam" id="PF06974">
    <property type="entry name" value="WS_DGAT_C"/>
    <property type="match status" value="1"/>
</dbReference>
<dbReference type="GO" id="GO:0005789">
    <property type="term" value="C:endoplasmic reticulum membrane"/>
    <property type="evidence" value="ECO:0007669"/>
    <property type="project" value="UniProtKB-SubCell"/>
</dbReference>
<evidence type="ECO:0000256" key="4">
    <source>
        <dbReference type="ARBA" id="ARBA00005189"/>
    </source>
</evidence>
<keyword evidence="6" id="KW-0256">Endoplasmic reticulum</keyword>
<dbReference type="GO" id="GO:0019432">
    <property type="term" value="P:triglyceride biosynthetic process"/>
    <property type="evidence" value="ECO:0007669"/>
    <property type="project" value="TreeGrafter"/>
</dbReference>
<dbReference type="EMBL" id="JAYMYS010000002">
    <property type="protein sequence ID" value="KAK7405811.1"/>
    <property type="molecule type" value="Genomic_DNA"/>
</dbReference>
<comment type="caution">
    <text evidence="13">The sequence shown here is derived from an EMBL/GenBank/DDBJ whole genome shotgun (WGS) entry which is preliminary data.</text>
</comment>
<evidence type="ECO:0000256" key="1">
    <source>
        <dbReference type="ARBA" id="ARBA00004162"/>
    </source>
</evidence>
<evidence type="ECO:0008006" key="15">
    <source>
        <dbReference type="Google" id="ProtNLM"/>
    </source>
</evidence>
<dbReference type="GO" id="GO:0004144">
    <property type="term" value="F:diacylglycerol O-acyltransferase activity"/>
    <property type="evidence" value="ECO:0007669"/>
    <property type="project" value="UniProtKB-EC"/>
</dbReference>
<reference evidence="13 14" key="1">
    <citation type="submission" date="2024-01" db="EMBL/GenBank/DDBJ databases">
        <title>The genomes of 5 underutilized Papilionoideae crops provide insights into root nodulation and disease resistanc.</title>
        <authorList>
            <person name="Jiang F."/>
        </authorList>
    </citation>
    <scope>NUCLEOTIDE SEQUENCE [LARGE SCALE GENOMIC DNA]</scope>
    <source>
        <strain evidence="13">DUOXIRENSHENG_FW03</strain>
        <tissue evidence="13">Leaves</tissue>
    </source>
</reference>
<dbReference type="AlphaFoldDB" id="A0AAN9SV87"/>
<evidence type="ECO:0000256" key="7">
    <source>
        <dbReference type="ARBA" id="ARBA00023315"/>
    </source>
</evidence>
<evidence type="ECO:0000256" key="8">
    <source>
        <dbReference type="ARBA" id="ARBA00024360"/>
    </source>
</evidence>
<protein>
    <recommendedName>
        <fullName evidence="15">Diacylglycerol O-acyltransferase</fullName>
    </recommendedName>
</protein>
<evidence type="ECO:0000256" key="3">
    <source>
        <dbReference type="ARBA" id="ARBA00004771"/>
    </source>
</evidence>
<accession>A0AAN9SV87</accession>
<evidence type="ECO:0000256" key="5">
    <source>
        <dbReference type="ARBA" id="ARBA00022679"/>
    </source>
</evidence>
<name>A0AAN9SV87_PSOTE</name>
<gene>
    <name evidence="13" type="ORF">VNO78_07421</name>
</gene>
<keyword evidence="5" id="KW-0808">Transferase</keyword>
<evidence type="ECO:0000259" key="11">
    <source>
        <dbReference type="Pfam" id="PF03007"/>
    </source>
</evidence>
<evidence type="ECO:0000313" key="13">
    <source>
        <dbReference type="EMBL" id="KAK7405811.1"/>
    </source>
</evidence>
<dbReference type="InterPro" id="IPR045034">
    <property type="entry name" value="O-acyltransferase_WSD1-like"/>
</dbReference>
<dbReference type="GO" id="GO:0047196">
    <property type="term" value="F:long-chain-alcohol O-fatty-acyltransferase activity"/>
    <property type="evidence" value="ECO:0007669"/>
    <property type="project" value="UniProtKB-EC"/>
</dbReference>
<dbReference type="Proteomes" id="UP001386955">
    <property type="component" value="Unassembled WGS sequence"/>
</dbReference>
<evidence type="ECO:0000259" key="12">
    <source>
        <dbReference type="Pfam" id="PF06974"/>
    </source>
</evidence>
<evidence type="ECO:0000313" key="14">
    <source>
        <dbReference type="Proteomes" id="UP001386955"/>
    </source>
</evidence>
<comment type="pathway">
    <text evidence="4">Lipid metabolism.</text>
</comment>
<evidence type="ECO:0000256" key="10">
    <source>
        <dbReference type="ARBA" id="ARBA00048109"/>
    </source>
</evidence>
<dbReference type="InterPro" id="IPR009721">
    <property type="entry name" value="O-acyltransferase_WSD1_C"/>
</dbReference>
<keyword evidence="14" id="KW-1185">Reference proteome</keyword>
<feature type="domain" description="O-acyltransferase WSD1 C-terminal" evidence="12">
    <location>
        <begin position="299"/>
        <end position="445"/>
    </location>
</feature>
<comment type="pathway">
    <text evidence="3">Glycerolipid metabolism; triacylglycerol biosynthesis.</text>
</comment>
<dbReference type="PANTHER" id="PTHR31650">
    <property type="entry name" value="O-ACYLTRANSFERASE (WSD1-LIKE) FAMILY PROTEIN"/>
    <property type="match status" value="1"/>
</dbReference>
<keyword evidence="7" id="KW-0012">Acyltransferase</keyword>
<comment type="catalytic activity">
    <reaction evidence="10">
        <text>an acyl-CoA + a 1,2-diacyl-sn-glycerol = a triacyl-sn-glycerol + CoA</text>
        <dbReference type="Rhea" id="RHEA:10868"/>
        <dbReference type="ChEBI" id="CHEBI:17815"/>
        <dbReference type="ChEBI" id="CHEBI:57287"/>
        <dbReference type="ChEBI" id="CHEBI:58342"/>
        <dbReference type="ChEBI" id="CHEBI:64615"/>
        <dbReference type="EC" id="2.3.1.20"/>
    </reaction>
</comment>
<evidence type="ECO:0000256" key="6">
    <source>
        <dbReference type="ARBA" id="ARBA00022824"/>
    </source>
</evidence>
<organism evidence="13 14">
    <name type="scientific">Psophocarpus tetragonolobus</name>
    <name type="common">Winged bean</name>
    <name type="synonym">Dolichos tetragonolobus</name>
    <dbReference type="NCBI Taxonomy" id="3891"/>
    <lineage>
        <taxon>Eukaryota</taxon>
        <taxon>Viridiplantae</taxon>
        <taxon>Streptophyta</taxon>
        <taxon>Embryophyta</taxon>
        <taxon>Tracheophyta</taxon>
        <taxon>Spermatophyta</taxon>
        <taxon>Magnoliopsida</taxon>
        <taxon>eudicotyledons</taxon>
        <taxon>Gunneridae</taxon>
        <taxon>Pentapetalae</taxon>
        <taxon>rosids</taxon>
        <taxon>fabids</taxon>
        <taxon>Fabales</taxon>
        <taxon>Fabaceae</taxon>
        <taxon>Papilionoideae</taxon>
        <taxon>50 kb inversion clade</taxon>
        <taxon>NPAAA clade</taxon>
        <taxon>indigoferoid/millettioid clade</taxon>
        <taxon>Phaseoleae</taxon>
        <taxon>Psophocarpus</taxon>
    </lineage>
</organism>
<dbReference type="SUPFAM" id="SSF52777">
    <property type="entry name" value="CoA-dependent acyltransferases"/>
    <property type="match status" value="1"/>
</dbReference>
<dbReference type="Pfam" id="PF03007">
    <property type="entry name" value="WS_DGAT_cat"/>
    <property type="match status" value="1"/>
</dbReference>
<evidence type="ECO:0000256" key="2">
    <source>
        <dbReference type="ARBA" id="ARBA00004586"/>
    </source>
</evidence>
<evidence type="ECO:0000256" key="9">
    <source>
        <dbReference type="ARBA" id="ARBA00047604"/>
    </source>
</evidence>
<proteinExistence type="inferred from homology"/>
<comment type="subcellular location">
    <subcellularLocation>
        <location evidence="1">Cell membrane</location>
        <topology evidence="1">Single-pass membrane protein</topology>
    </subcellularLocation>
    <subcellularLocation>
        <location evidence="2">Endoplasmic reticulum membrane</location>
    </subcellularLocation>
</comment>
<dbReference type="InterPro" id="IPR004255">
    <property type="entry name" value="O-acyltransferase_WSD1_N"/>
</dbReference>
<dbReference type="GO" id="GO:0005886">
    <property type="term" value="C:plasma membrane"/>
    <property type="evidence" value="ECO:0007669"/>
    <property type="project" value="UniProtKB-SubCell"/>
</dbReference>